<dbReference type="OrthoDB" id="3709982at2759"/>
<gene>
    <name evidence="1" type="ORF">EJ08DRAFT_650152</name>
</gene>
<dbReference type="Proteomes" id="UP000800235">
    <property type="component" value="Unassembled WGS sequence"/>
</dbReference>
<dbReference type="EMBL" id="MU007044">
    <property type="protein sequence ID" value="KAF2429695.1"/>
    <property type="molecule type" value="Genomic_DNA"/>
</dbReference>
<protein>
    <submittedName>
        <fullName evidence="1">Uncharacterized protein</fullName>
    </submittedName>
</protein>
<accession>A0A9P4TXJ8</accession>
<reference evidence="1" key="1">
    <citation type="journal article" date="2020" name="Stud. Mycol.">
        <title>101 Dothideomycetes genomes: a test case for predicting lifestyles and emergence of pathogens.</title>
        <authorList>
            <person name="Haridas S."/>
            <person name="Albert R."/>
            <person name="Binder M."/>
            <person name="Bloem J."/>
            <person name="Labutti K."/>
            <person name="Salamov A."/>
            <person name="Andreopoulos B."/>
            <person name="Baker S."/>
            <person name="Barry K."/>
            <person name="Bills G."/>
            <person name="Bluhm B."/>
            <person name="Cannon C."/>
            <person name="Castanera R."/>
            <person name="Culley D."/>
            <person name="Daum C."/>
            <person name="Ezra D."/>
            <person name="Gonzalez J."/>
            <person name="Henrissat B."/>
            <person name="Kuo A."/>
            <person name="Liang C."/>
            <person name="Lipzen A."/>
            <person name="Lutzoni F."/>
            <person name="Magnuson J."/>
            <person name="Mondo S."/>
            <person name="Nolan M."/>
            <person name="Ohm R."/>
            <person name="Pangilinan J."/>
            <person name="Park H.-J."/>
            <person name="Ramirez L."/>
            <person name="Alfaro M."/>
            <person name="Sun H."/>
            <person name="Tritt A."/>
            <person name="Yoshinaga Y."/>
            <person name="Zwiers L.-H."/>
            <person name="Turgeon B."/>
            <person name="Goodwin S."/>
            <person name="Spatafora J."/>
            <person name="Crous P."/>
            <person name="Grigoriev I."/>
        </authorList>
    </citation>
    <scope>NUCLEOTIDE SEQUENCE</scope>
    <source>
        <strain evidence="1">CBS 130266</strain>
    </source>
</reference>
<organism evidence="1 2">
    <name type="scientific">Tothia fuscella</name>
    <dbReference type="NCBI Taxonomy" id="1048955"/>
    <lineage>
        <taxon>Eukaryota</taxon>
        <taxon>Fungi</taxon>
        <taxon>Dikarya</taxon>
        <taxon>Ascomycota</taxon>
        <taxon>Pezizomycotina</taxon>
        <taxon>Dothideomycetes</taxon>
        <taxon>Pleosporomycetidae</taxon>
        <taxon>Venturiales</taxon>
        <taxon>Cylindrosympodiaceae</taxon>
        <taxon>Tothia</taxon>
    </lineage>
</organism>
<sequence length="75" mass="8607">MVTAFFNSQGLEVPVDDLYKHVLFEPSSPSSLVFVLDLYCNTIPDVDLSKLDLHIFKVSKNIPLYAEFLIFVLHY</sequence>
<dbReference type="AlphaFoldDB" id="A0A9P4TXJ8"/>
<evidence type="ECO:0000313" key="2">
    <source>
        <dbReference type="Proteomes" id="UP000800235"/>
    </source>
</evidence>
<name>A0A9P4TXJ8_9PEZI</name>
<proteinExistence type="predicted"/>
<comment type="caution">
    <text evidence="1">The sequence shown here is derived from an EMBL/GenBank/DDBJ whole genome shotgun (WGS) entry which is preliminary data.</text>
</comment>
<keyword evidence="2" id="KW-1185">Reference proteome</keyword>
<evidence type="ECO:0000313" key="1">
    <source>
        <dbReference type="EMBL" id="KAF2429695.1"/>
    </source>
</evidence>